<keyword evidence="2" id="KW-0548">Nucleotidyltransferase</keyword>
<evidence type="ECO:0000313" key="2">
    <source>
        <dbReference type="EMBL" id="MFC3022947.1"/>
    </source>
</evidence>
<feature type="non-terminal residue" evidence="2">
    <location>
        <position position="1"/>
    </location>
</feature>
<organism evidence="2 3">
    <name type="scientific">Vibrio zhugei</name>
    <dbReference type="NCBI Taxonomy" id="2479546"/>
    <lineage>
        <taxon>Bacteria</taxon>
        <taxon>Pseudomonadati</taxon>
        <taxon>Pseudomonadota</taxon>
        <taxon>Gammaproteobacteria</taxon>
        <taxon>Vibrionales</taxon>
        <taxon>Vibrionaceae</taxon>
        <taxon>Vibrio</taxon>
    </lineage>
</organism>
<proteinExistence type="predicted"/>
<gene>
    <name evidence="2" type="ORF">ACFODT_03770</name>
</gene>
<comment type="caution">
    <text evidence="2">The sequence shown here is derived from an EMBL/GenBank/DDBJ whole genome shotgun (WGS) entry which is preliminary data.</text>
</comment>
<evidence type="ECO:0000259" key="1">
    <source>
        <dbReference type="PROSITE" id="PS50887"/>
    </source>
</evidence>
<dbReference type="PROSITE" id="PS50887">
    <property type="entry name" value="GGDEF"/>
    <property type="match status" value="1"/>
</dbReference>
<dbReference type="GO" id="GO:0052621">
    <property type="term" value="F:diguanylate cyclase activity"/>
    <property type="evidence" value="ECO:0007669"/>
    <property type="project" value="UniProtKB-EC"/>
</dbReference>
<dbReference type="Gene3D" id="3.30.70.270">
    <property type="match status" value="1"/>
</dbReference>
<keyword evidence="3" id="KW-1185">Reference proteome</keyword>
<dbReference type="PANTHER" id="PTHR46663">
    <property type="entry name" value="DIGUANYLATE CYCLASE DGCT-RELATED"/>
    <property type="match status" value="1"/>
</dbReference>
<feature type="domain" description="GGDEF" evidence="1">
    <location>
        <begin position="18"/>
        <end position="144"/>
    </location>
</feature>
<dbReference type="Proteomes" id="UP001595384">
    <property type="component" value="Unassembled WGS sequence"/>
</dbReference>
<dbReference type="InterPro" id="IPR052163">
    <property type="entry name" value="DGC-Regulatory_Protein"/>
</dbReference>
<name>A0ABV7C4J2_9VIBR</name>
<dbReference type="InterPro" id="IPR043128">
    <property type="entry name" value="Rev_trsase/Diguanyl_cyclase"/>
</dbReference>
<keyword evidence="2" id="KW-0808">Transferase</keyword>
<evidence type="ECO:0000313" key="3">
    <source>
        <dbReference type="Proteomes" id="UP001595384"/>
    </source>
</evidence>
<reference evidence="3" key="1">
    <citation type="journal article" date="2019" name="Int. J. Syst. Evol. Microbiol.">
        <title>The Global Catalogue of Microorganisms (GCM) 10K type strain sequencing project: providing services to taxonomists for standard genome sequencing and annotation.</title>
        <authorList>
            <consortium name="The Broad Institute Genomics Platform"/>
            <consortium name="The Broad Institute Genome Sequencing Center for Infectious Disease"/>
            <person name="Wu L."/>
            <person name="Ma J."/>
        </authorList>
    </citation>
    <scope>NUCLEOTIDE SEQUENCE [LARGE SCALE GENOMIC DNA]</scope>
    <source>
        <strain evidence="3">KCTC 62784</strain>
    </source>
</reference>
<accession>A0ABV7C4J2</accession>
<dbReference type="SUPFAM" id="SSF55073">
    <property type="entry name" value="Nucleotide cyclase"/>
    <property type="match status" value="1"/>
</dbReference>
<dbReference type="RefSeq" id="WP_390258044.1">
    <property type="nucleotide sequence ID" value="NZ_JBHRSE010000028.1"/>
</dbReference>
<sequence>ARRAYHFQQLASSSTYFHECRTYYLKLGDTYGHNFGDQLLQQVAARLAGALQGNEMIARLGGDEFLFVSSIKDISEISDLVVRLKVTRNTPFTIQNISINLKYSIGVAVYPDNGDTVEALIHAADTAMYHAKLQGKTYCVASNTGIEDIIPLQESVKIVS</sequence>
<dbReference type="EMBL" id="JBHRSE010000028">
    <property type="protein sequence ID" value="MFC3022947.1"/>
    <property type="molecule type" value="Genomic_DNA"/>
</dbReference>
<dbReference type="InterPro" id="IPR000160">
    <property type="entry name" value="GGDEF_dom"/>
</dbReference>
<dbReference type="EC" id="2.7.7.65" evidence="2"/>
<dbReference type="Pfam" id="PF00990">
    <property type="entry name" value="GGDEF"/>
    <property type="match status" value="1"/>
</dbReference>
<dbReference type="NCBIfam" id="TIGR00254">
    <property type="entry name" value="GGDEF"/>
    <property type="match status" value="1"/>
</dbReference>
<dbReference type="SMART" id="SM00267">
    <property type="entry name" value="GGDEF"/>
    <property type="match status" value="1"/>
</dbReference>
<dbReference type="CDD" id="cd01949">
    <property type="entry name" value="GGDEF"/>
    <property type="match status" value="1"/>
</dbReference>
<dbReference type="InterPro" id="IPR029787">
    <property type="entry name" value="Nucleotide_cyclase"/>
</dbReference>
<dbReference type="PANTHER" id="PTHR46663:SF2">
    <property type="entry name" value="GGDEF DOMAIN-CONTAINING PROTEIN"/>
    <property type="match status" value="1"/>
</dbReference>
<protein>
    <submittedName>
        <fullName evidence="2">Diguanylate cyclase domain-containing protein</fullName>
        <ecNumber evidence="2">2.7.7.65</ecNumber>
    </submittedName>
</protein>